<dbReference type="EMBL" id="MU268127">
    <property type="protein sequence ID" value="KAH7905767.1"/>
    <property type="molecule type" value="Genomic_DNA"/>
</dbReference>
<evidence type="ECO:0000313" key="1">
    <source>
        <dbReference type="EMBL" id="KAH7905767.1"/>
    </source>
</evidence>
<protein>
    <submittedName>
        <fullName evidence="1">Uncharacterized protein</fullName>
    </submittedName>
</protein>
<dbReference type="Proteomes" id="UP000790377">
    <property type="component" value="Unassembled WGS sequence"/>
</dbReference>
<sequence>MYPQAIRQDYDNDSEIGDPYNSTTRLAGNQQYYDQNQYGGRDSASDAGIGNRSYAPSITSQASQPYSSPFADPGQGSQPYPAWSVNRQIPISTEEIEDIFLDLTQKFGFQRDSMRNM</sequence>
<name>A0ACB7ZYJ6_9AGAM</name>
<keyword evidence="2" id="KW-1185">Reference proteome</keyword>
<organism evidence="1 2">
    <name type="scientific">Hygrophoropsis aurantiaca</name>
    <dbReference type="NCBI Taxonomy" id="72124"/>
    <lineage>
        <taxon>Eukaryota</taxon>
        <taxon>Fungi</taxon>
        <taxon>Dikarya</taxon>
        <taxon>Basidiomycota</taxon>
        <taxon>Agaricomycotina</taxon>
        <taxon>Agaricomycetes</taxon>
        <taxon>Agaricomycetidae</taxon>
        <taxon>Boletales</taxon>
        <taxon>Coniophorineae</taxon>
        <taxon>Hygrophoropsidaceae</taxon>
        <taxon>Hygrophoropsis</taxon>
    </lineage>
</organism>
<evidence type="ECO:0000313" key="2">
    <source>
        <dbReference type="Proteomes" id="UP000790377"/>
    </source>
</evidence>
<proteinExistence type="predicted"/>
<feature type="non-terminal residue" evidence="1">
    <location>
        <position position="117"/>
    </location>
</feature>
<comment type="caution">
    <text evidence="1">The sequence shown here is derived from an EMBL/GenBank/DDBJ whole genome shotgun (WGS) entry which is preliminary data.</text>
</comment>
<reference evidence="1" key="1">
    <citation type="journal article" date="2021" name="New Phytol.">
        <title>Evolutionary innovations through gain and loss of genes in the ectomycorrhizal Boletales.</title>
        <authorList>
            <person name="Wu G."/>
            <person name="Miyauchi S."/>
            <person name="Morin E."/>
            <person name="Kuo A."/>
            <person name="Drula E."/>
            <person name="Varga T."/>
            <person name="Kohler A."/>
            <person name="Feng B."/>
            <person name="Cao Y."/>
            <person name="Lipzen A."/>
            <person name="Daum C."/>
            <person name="Hundley H."/>
            <person name="Pangilinan J."/>
            <person name="Johnson J."/>
            <person name="Barry K."/>
            <person name="LaButti K."/>
            <person name="Ng V."/>
            <person name="Ahrendt S."/>
            <person name="Min B."/>
            <person name="Choi I.G."/>
            <person name="Park H."/>
            <person name="Plett J.M."/>
            <person name="Magnuson J."/>
            <person name="Spatafora J.W."/>
            <person name="Nagy L.G."/>
            <person name="Henrissat B."/>
            <person name="Grigoriev I.V."/>
            <person name="Yang Z.L."/>
            <person name="Xu J."/>
            <person name="Martin F.M."/>
        </authorList>
    </citation>
    <scope>NUCLEOTIDE SEQUENCE</scope>
    <source>
        <strain evidence="1">ATCC 28755</strain>
    </source>
</reference>
<gene>
    <name evidence="1" type="ORF">BJ138DRAFT_1105717</name>
</gene>
<accession>A0ACB7ZYJ6</accession>